<accession>A0A1Q2SSA4</accession>
<protein>
    <submittedName>
        <fullName evidence="2">Addiction module toxin, RelE/StbE family</fullName>
    </submittedName>
</protein>
<sequence>MVYKLLFDDKVVKDLKKIDKHQQKKILHAIRTKLTNNPNLGKRLIGELSPYFRMRIGSFIGLFRKLSKNK</sequence>
<dbReference type="AlphaFoldDB" id="A0A1Q2SSA4"/>
<reference evidence="2" key="1">
    <citation type="journal article" date="2017" name="PLoS ONE">
        <title>Loss of genes related to Nucleotide Excision Repair (NER) and implications for reductive genome evolution in symbionts of deep-sea vesicomyid clams.</title>
        <authorList>
            <person name="Shimamura S."/>
            <person name="Kaneko T."/>
            <person name="Ozawa G."/>
            <person name="Nishino-Matsumoto M."/>
            <person name="Koshiishi T."/>
            <person name="Takaki Y."/>
            <person name="Kato C."/>
            <person name="Takai K."/>
            <person name="Yoshida T."/>
            <person name="Fujikura K."/>
            <person name="Barry J.P."/>
            <person name="Maruyama T."/>
        </authorList>
    </citation>
    <scope>NUCLEOTIDE SEQUENCE</scope>
</reference>
<dbReference type="Gene3D" id="3.30.2310.20">
    <property type="entry name" value="RelE-like"/>
    <property type="match status" value="1"/>
</dbReference>
<dbReference type="EMBL" id="AB911399">
    <property type="protein sequence ID" value="BAW82220.1"/>
    <property type="molecule type" value="Genomic_DNA"/>
</dbReference>
<name>A0A1Q2SSA4_UNCXX</name>
<dbReference type="InterPro" id="IPR052747">
    <property type="entry name" value="TA_system_RelE_toxin"/>
</dbReference>
<dbReference type="InterPro" id="IPR007712">
    <property type="entry name" value="RelE/ParE_toxin"/>
</dbReference>
<dbReference type="PANTHER" id="PTHR38813">
    <property type="match status" value="1"/>
</dbReference>
<dbReference type="PANTHER" id="PTHR38813:SF1">
    <property type="entry name" value="TOXIN RELE1-RELATED"/>
    <property type="match status" value="1"/>
</dbReference>
<dbReference type="InterPro" id="IPR035093">
    <property type="entry name" value="RelE/ParE_toxin_dom_sf"/>
</dbReference>
<evidence type="ECO:0000313" key="2">
    <source>
        <dbReference type="EMBL" id="BAW82220.1"/>
    </source>
</evidence>
<proteinExistence type="predicted"/>
<dbReference type="SUPFAM" id="SSF143011">
    <property type="entry name" value="RelE-like"/>
    <property type="match status" value="1"/>
</dbReference>
<keyword evidence="1" id="KW-1277">Toxin-antitoxin system</keyword>
<organism evidence="2">
    <name type="scientific">Calyptogena fausta symbiont</name>
    <dbReference type="NCBI Taxonomy" id="596094"/>
    <lineage>
        <taxon>Bacteria</taxon>
    </lineage>
</organism>
<dbReference type="Pfam" id="PF05016">
    <property type="entry name" value="ParE_toxin"/>
    <property type="match status" value="1"/>
</dbReference>
<evidence type="ECO:0000256" key="1">
    <source>
        <dbReference type="ARBA" id="ARBA00022649"/>
    </source>
</evidence>